<protein>
    <submittedName>
        <fullName evidence="1">Uncharacterized protein</fullName>
    </submittedName>
</protein>
<accession>A0A8S5L9D3</accession>
<evidence type="ECO:0000313" key="1">
    <source>
        <dbReference type="EMBL" id="DAD66386.1"/>
    </source>
</evidence>
<proteinExistence type="predicted"/>
<organism evidence="1">
    <name type="scientific">Siphoviridae sp. ct4T77</name>
    <dbReference type="NCBI Taxonomy" id="2823563"/>
    <lineage>
        <taxon>Viruses</taxon>
        <taxon>Duplodnaviria</taxon>
        <taxon>Heunggongvirae</taxon>
        <taxon>Uroviricota</taxon>
        <taxon>Caudoviricetes</taxon>
    </lineage>
</organism>
<reference evidence="1" key="1">
    <citation type="journal article" date="2021" name="Proc. Natl. Acad. Sci. U.S.A.">
        <title>A Catalog of Tens of Thousands of Viruses from Human Metagenomes Reveals Hidden Associations with Chronic Diseases.</title>
        <authorList>
            <person name="Tisza M.J."/>
            <person name="Buck C.B."/>
        </authorList>
    </citation>
    <scope>NUCLEOTIDE SEQUENCE</scope>
    <source>
        <strain evidence="1">Ct4T77</strain>
    </source>
</reference>
<sequence>MLLRHSELGLCLCASDEPAPTLPQLSRAMDEGLVRSLCQLKRDPEACELMEAEVTLVVTDLWLWFGANDSSVRLAPQLVRQIINTYPHMYIDDLRIFAEKARASSFGKVYGSFSPSTMMEWLRTYWNDRQRAMEEESYAQHISRKEAGNYSASASDRYFTNLAHKMTK</sequence>
<dbReference type="EMBL" id="BK014659">
    <property type="protein sequence ID" value="DAD66386.1"/>
    <property type="molecule type" value="Genomic_DNA"/>
</dbReference>
<name>A0A8S5L9D3_9CAUD</name>